<evidence type="ECO:0000313" key="5">
    <source>
        <dbReference type="EMBL" id="KFG26794.1"/>
    </source>
</evidence>
<dbReference type="GO" id="GO:0031119">
    <property type="term" value="P:tRNA pseudouridine synthesis"/>
    <property type="evidence" value="ECO:0007669"/>
    <property type="project" value="TreeGrafter"/>
</dbReference>
<protein>
    <recommendedName>
        <fullName evidence="1">tRNA pseudouridine(55) synthase</fullName>
        <ecNumber evidence="1">5.4.99.25</ecNumber>
    </recommendedName>
</protein>
<keyword evidence="3" id="KW-0413">Isomerase</keyword>
<evidence type="ECO:0000259" key="4">
    <source>
        <dbReference type="Pfam" id="PF21238"/>
    </source>
</evidence>
<dbReference type="GO" id="GO:0160148">
    <property type="term" value="F:tRNA pseudouridine(55) synthase activity"/>
    <property type="evidence" value="ECO:0007669"/>
    <property type="project" value="UniProtKB-EC"/>
</dbReference>
<dbReference type="HOGENOM" id="CLU_050720_0_0_1"/>
<dbReference type="PANTHER" id="PTHR21568:SF0">
    <property type="entry name" value="TRNA PSEUDOURIDINE SYNTHASE PUS10"/>
    <property type="match status" value="1"/>
</dbReference>
<dbReference type="GeneID" id="77675923"/>
<evidence type="ECO:0000313" key="6">
    <source>
        <dbReference type="Proteomes" id="UP000054524"/>
    </source>
</evidence>
<proteinExistence type="predicted"/>
<organism evidence="5 6">
    <name type="scientific">Nematocida ausubeli (strain ATCC PRA-371 / ERTm2)</name>
    <name type="common">Nematode killer fungus</name>
    <dbReference type="NCBI Taxonomy" id="1913371"/>
    <lineage>
        <taxon>Eukaryota</taxon>
        <taxon>Fungi</taxon>
        <taxon>Fungi incertae sedis</taxon>
        <taxon>Microsporidia</taxon>
        <taxon>Nematocida</taxon>
    </lineage>
</organism>
<sequence>MKRKIPEEILNEIITAITDASKIKETFDNLQISIQDTAETEVSSTQTLKEYLKENLVAKYGRHTSSEFGTMAEIVIKKETVSVKLVNDSIYVSGRYRKNKRGISNTPMVFGEGLPSRRKRKKMEKAAAELNGLQVIQVINAEETEKQSVYMDANRDKTSTAQNAVSASAEQPEERMPAVSDWIDPLKEYFGSNKAIFISGGREDYDVCMLGNGRPFICRIENPSRNLPRKVGALCTVMTESGKEAEEYTVEYKPHNIKYKMSRDVEILETRLVEGAASMKDLKAIEEVHCKVYGVRVRCLAPQAMVISQLLSTYWKEDATIVKNVGRREFVLKDTCLKLSQRTPIRVLQRRANMVRDKVIHKCRVSIESAQDEDTTVISIELKASSGTYIKEFINGDMGRTTPSLSEVVGEYCAVLELDVLSIEDTFPSKEYVLGEVNLV</sequence>
<dbReference type="EC" id="5.4.99.25" evidence="1"/>
<dbReference type="PANTHER" id="PTHR21568">
    <property type="entry name" value="TRNA PSEUDOURIDINE SYNTHASE PUS10"/>
    <property type="match status" value="1"/>
</dbReference>
<gene>
    <name evidence="5" type="ORF">NESG_00950</name>
</gene>
<dbReference type="Pfam" id="PF21238">
    <property type="entry name" value="Pus10_C"/>
    <property type="match status" value="1"/>
</dbReference>
<keyword evidence="6" id="KW-1185">Reference proteome</keyword>
<dbReference type="RefSeq" id="XP_052905349.1">
    <property type="nucleotide sequence ID" value="XM_053048589.1"/>
</dbReference>
<accession>A0A086J3S6</accession>
<dbReference type="EMBL" id="AKIJ01000002">
    <property type="protein sequence ID" value="KFG26794.1"/>
    <property type="molecule type" value="Genomic_DNA"/>
</dbReference>
<feature type="domain" description="Pus10-like C-terminal" evidence="4">
    <location>
        <begin position="170"/>
        <end position="424"/>
    </location>
</feature>
<evidence type="ECO:0000256" key="3">
    <source>
        <dbReference type="ARBA" id="ARBA00023235"/>
    </source>
</evidence>
<dbReference type="InterPro" id="IPR039894">
    <property type="entry name" value="Pus10-like"/>
</dbReference>
<dbReference type="AlphaFoldDB" id="A0A086J3S6"/>
<reference evidence="5 6" key="1">
    <citation type="journal article" date="2014" name="Genome Announc.">
        <title>Genome Sequence of the Microsporidian Species Nematocida sp1 Strain ERTm6 (ATCC PRA-372).</title>
        <authorList>
            <person name="Bakowski M.A."/>
            <person name="Priest M."/>
            <person name="Young S."/>
            <person name="Cuomo C.A."/>
            <person name="Troemel E.R."/>
        </authorList>
    </citation>
    <scope>NUCLEOTIDE SEQUENCE [LARGE SCALE GENOMIC DNA]</scope>
    <source>
        <strain evidence="5 6">ERTm6</strain>
    </source>
</reference>
<evidence type="ECO:0000256" key="2">
    <source>
        <dbReference type="ARBA" id="ARBA00022694"/>
    </source>
</evidence>
<dbReference type="Gene3D" id="3.30.70.3190">
    <property type="match status" value="1"/>
</dbReference>
<keyword evidence="2" id="KW-0819">tRNA processing</keyword>
<evidence type="ECO:0000256" key="1">
    <source>
        <dbReference type="ARBA" id="ARBA00012787"/>
    </source>
</evidence>
<name>A0A086J3S6_NEMA1</name>
<dbReference type="Proteomes" id="UP000054524">
    <property type="component" value="Unassembled WGS sequence"/>
</dbReference>
<comment type="caution">
    <text evidence="5">The sequence shown here is derived from an EMBL/GenBank/DDBJ whole genome shotgun (WGS) entry which is preliminary data.</text>
</comment>
<dbReference type="Gene3D" id="3.30.70.2510">
    <property type="match status" value="1"/>
</dbReference>
<dbReference type="InterPro" id="IPR048741">
    <property type="entry name" value="Pus10-like_C"/>
</dbReference>